<gene>
    <name evidence="5" type="ORF">GM51_0705</name>
</gene>
<organism evidence="5">
    <name type="scientific">freshwater metagenome</name>
    <dbReference type="NCBI Taxonomy" id="449393"/>
    <lineage>
        <taxon>unclassified sequences</taxon>
        <taxon>metagenomes</taxon>
        <taxon>ecological metagenomes</taxon>
    </lineage>
</organism>
<keyword evidence="1" id="KW-0808">Transferase</keyword>
<dbReference type="SMART" id="SM00563">
    <property type="entry name" value="PlsC"/>
    <property type="match status" value="1"/>
</dbReference>
<proteinExistence type="predicted"/>
<keyword evidence="3" id="KW-1133">Transmembrane helix</keyword>
<dbReference type="GO" id="GO:0006654">
    <property type="term" value="P:phosphatidic acid biosynthetic process"/>
    <property type="evidence" value="ECO:0007669"/>
    <property type="project" value="TreeGrafter"/>
</dbReference>
<sequence length="335" mass="36860">MKSSWVRRPITGLGVFFLAIALTVTLPVWAILTMLVDAVRGRWRFPIPRLIAFATCWAWLETSGLVVALFLFFTKRGRNVPAHYALQTWWCRSLIQALGFTVGLQITVEGAEHVGTGPFIALGRHASLADSIMSSWVVASHVGLRPRFVLKKELKMDPCLDILGHRLPNYFVDRESSNIAGELQGIEQMAAGLGAKDCAVIFPEGSRASAKKRVRAIERLRERSPQRAEVLSGLQYLIPPKPAGASALLSAVPEANVLVMWHSGFDGLDTFSGILSHLGRAKAKVHVHVEEISRALIPSGEAFVSWLDAKWVEMDNAVRRQLDSDANSNRGVVHG</sequence>
<evidence type="ECO:0000256" key="2">
    <source>
        <dbReference type="ARBA" id="ARBA00023315"/>
    </source>
</evidence>
<dbReference type="SUPFAM" id="SSF69593">
    <property type="entry name" value="Glycerol-3-phosphate (1)-acyltransferase"/>
    <property type="match status" value="1"/>
</dbReference>
<dbReference type="EMBL" id="JNSL01000002">
    <property type="protein sequence ID" value="KGA21703.1"/>
    <property type="molecule type" value="Genomic_DNA"/>
</dbReference>
<name>A0A094SSC8_9ZZZZ</name>
<keyword evidence="2" id="KW-0012">Acyltransferase</keyword>
<feature type="domain" description="Phospholipid/glycerol acyltransferase" evidence="4">
    <location>
        <begin position="119"/>
        <end position="265"/>
    </location>
</feature>
<reference evidence="5" key="1">
    <citation type="submission" date="2014-06" db="EMBL/GenBank/DDBJ databases">
        <title>Key roles for freshwater Actinobacteria revealed by deep metagenomic sequencing.</title>
        <authorList>
            <person name="Ghai R."/>
            <person name="Mizuno C.M."/>
            <person name="Picazo A."/>
            <person name="Camacho A."/>
            <person name="Rodriguez-Valera F."/>
        </authorList>
    </citation>
    <scope>NUCLEOTIDE SEQUENCE</scope>
</reference>
<evidence type="ECO:0000259" key="4">
    <source>
        <dbReference type="SMART" id="SM00563"/>
    </source>
</evidence>
<comment type="caution">
    <text evidence="5">The sequence shown here is derived from an EMBL/GenBank/DDBJ whole genome shotgun (WGS) entry which is preliminary data.</text>
</comment>
<dbReference type="AlphaFoldDB" id="A0A094SSC8"/>
<dbReference type="PANTHER" id="PTHR10434:SF11">
    <property type="entry name" value="1-ACYL-SN-GLYCEROL-3-PHOSPHATE ACYLTRANSFERASE"/>
    <property type="match status" value="1"/>
</dbReference>
<keyword evidence="3" id="KW-0472">Membrane</keyword>
<evidence type="ECO:0000256" key="1">
    <source>
        <dbReference type="ARBA" id="ARBA00022679"/>
    </source>
</evidence>
<feature type="transmembrane region" description="Helical" evidence="3">
    <location>
        <begin position="51"/>
        <end position="73"/>
    </location>
</feature>
<protein>
    <recommendedName>
        <fullName evidence="4">Phospholipid/glycerol acyltransferase domain-containing protein</fullName>
    </recommendedName>
</protein>
<feature type="transmembrane region" description="Helical" evidence="3">
    <location>
        <begin position="12"/>
        <end position="31"/>
    </location>
</feature>
<accession>A0A094SSC8</accession>
<evidence type="ECO:0000256" key="3">
    <source>
        <dbReference type="SAM" id="Phobius"/>
    </source>
</evidence>
<dbReference type="InterPro" id="IPR002123">
    <property type="entry name" value="Plipid/glycerol_acylTrfase"/>
</dbReference>
<evidence type="ECO:0000313" key="5">
    <source>
        <dbReference type="EMBL" id="KGA21703.1"/>
    </source>
</evidence>
<keyword evidence="3" id="KW-0812">Transmembrane</keyword>
<dbReference type="PANTHER" id="PTHR10434">
    <property type="entry name" value="1-ACYL-SN-GLYCEROL-3-PHOSPHATE ACYLTRANSFERASE"/>
    <property type="match status" value="1"/>
</dbReference>
<dbReference type="GO" id="GO:0003841">
    <property type="term" value="F:1-acylglycerol-3-phosphate O-acyltransferase activity"/>
    <property type="evidence" value="ECO:0007669"/>
    <property type="project" value="TreeGrafter"/>
</dbReference>
<dbReference type="Pfam" id="PF01553">
    <property type="entry name" value="Acyltransferase"/>
    <property type="match status" value="1"/>
</dbReference>